<protein>
    <submittedName>
        <fullName evidence="2">Cellulose synthase/poly-beta-1,6-N-acetylglucosamine synthase-like glycosyltransferase</fullName>
    </submittedName>
</protein>
<keyword evidence="1" id="KW-1133">Transmembrane helix</keyword>
<keyword evidence="1" id="KW-0472">Membrane</keyword>
<name>A0A841EK70_9BACT</name>
<dbReference type="Proteomes" id="UP000524404">
    <property type="component" value="Unassembled WGS sequence"/>
</dbReference>
<feature type="transmembrane region" description="Helical" evidence="1">
    <location>
        <begin position="126"/>
        <end position="143"/>
    </location>
</feature>
<evidence type="ECO:0000313" key="2">
    <source>
        <dbReference type="EMBL" id="MBB6003942.1"/>
    </source>
</evidence>
<evidence type="ECO:0000256" key="1">
    <source>
        <dbReference type="SAM" id="Phobius"/>
    </source>
</evidence>
<gene>
    <name evidence="2" type="ORF">HNP25_002603</name>
</gene>
<comment type="caution">
    <text evidence="2">The sequence shown here is derived from an EMBL/GenBank/DDBJ whole genome shotgun (WGS) entry which is preliminary data.</text>
</comment>
<proteinExistence type="predicted"/>
<feature type="transmembrane region" description="Helical" evidence="1">
    <location>
        <begin position="36"/>
        <end position="55"/>
    </location>
</feature>
<accession>A0A841EK70</accession>
<dbReference type="GO" id="GO:0016740">
    <property type="term" value="F:transferase activity"/>
    <property type="evidence" value="ECO:0007669"/>
    <property type="project" value="UniProtKB-KW"/>
</dbReference>
<feature type="transmembrane region" description="Helical" evidence="1">
    <location>
        <begin position="67"/>
        <end position="86"/>
    </location>
</feature>
<evidence type="ECO:0000313" key="3">
    <source>
        <dbReference type="Proteomes" id="UP000524404"/>
    </source>
</evidence>
<keyword evidence="2" id="KW-0808">Transferase</keyword>
<keyword evidence="3" id="KW-1185">Reference proteome</keyword>
<organism evidence="2 3">
    <name type="scientific">Arcicella rosea</name>
    <dbReference type="NCBI Taxonomy" id="502909"/>
    <lineage>
        <taxon>Bacteria</taxon>
        <taxon>Pseudomonadati</taxon>
        <taxon>Bacteroidota</taxon>
        <taxon>Cytophagia</taxon>
        <taxon>Cytophagales</taxon>
        <taxon>Flectobacillaceae</taxon>
        <taxon>Arcicella</taxon>
    </lineage>
</organism>
<dbReference type="EMBL" id="JACHKT010000018">
    <property type="protein sequence ID" value="MBB6003942.1"/>
    <property type="molecule type" value="Genomic_DNA"/>
</dbReference>
<sequence>MKFFIQTSHKTIVFLLFFTVWTDMILPKQYNNSKFAFWIWAMFLLSWFYFAFRHLSTISDRNINIKLSYNLALIWLVIAISLRSAFGFNLILLGYFNLICYIYLAVILTIYLSALEQNKKVNIKSIITFFMILILPLGAWWIHKRIQKVVIHHNGVVNN</sequence>
<feature type="transmembrane region" description="Helical" evidence="1">
    <location>
        <begin position="12"/>
        <end position="30"/>
    </location>
</feature>
<dbReference type="AlphaFoldDB" id="A0A841EK70"/>
<reference evidence="2 3" key="1">
    <citation type="submission" date="2020-08" db="EMBL/GenBank/DDBJ databases">
        <title>Functional genomics of gut bacteria from endangered species of beetles.</title>
        <authorList>
            <person name="Carlos-Shanley C."/>
        </authorList>
    </citation>
    <scope>NUCLEOTIDE SEQUENCE [LARGE SCALE GENOMIC DNA]</scope>
    <source>
        <strain evidence="2 3">S00070</strain>
    </source>
</reference>
<feature type="transmembrane region" description="Helical" evidence="1">
    <location>
        <begin position="92"/>
        <end position="114"/>
    </location>
</feature>
<keyword evidence="1" id="KW-0812">Transmembrane</keyword>